<sequence precursor="true">MKTKFFARSLIAATMAGSISCAMAQTSDSTTATAAPAAQSAYGTMAEQQLQSYLKGLQTAFPSSRFTLKTFQNTGNQSTAVIESYFDFGVDMWTDDKVNMTFETDLTIHHNPALENGRFDVAQIEWTTRATENTTFELLDLLGDQPIEQGKGTIALNGDITGSIQSARALEGEADDIAFNVPSYTGTFRTYNQGQLADMDITMPSLSVYSTDPYYEGSGLWVTNLRILQSGKPIRDHQWQFNGHNEVSVEKAEFRDEGETVFTLNNGKYTEDSKVDDKGLLQTQFTFAGNAVVDVENPTEKPVQVDSFDVAGTISNLHVDNYLKLMDQFKDDFYGMDSKAMENIMLDILSHGPKVDISKFSLVLNGDKGELSYDIGIQPFTAEERQTRMHLLIMQKLQAHASMDIPVSWLNIFMEDYEIEDFLDETVARGYITRTGDRITSNFSYEMGNMTVNGKPLNMGRGFPF</sequence>
<comment type="caution">
    <text evidence="2">The sequence shown here is derived from an EMBL/GenBank/DDBJ whole genome shotgun (WGS) entry which is preliminary data.</text>
</comment>
<evidence type="ECO:0000313" key="2">
    <source>
        <dbReference type="EMBL" id="RUS66932.1"/>
    </source>
</evidence>
<protein>
    <recommendedName>
        <fullName evidence="4">DUF945 domain-containing protein</fullName>
    </recommendedName>
</protein>
<dbReference type="InterPro" id="IPR010352">
    <property type="entry name" value="DUF945"/>
</dbReference>
<name>A0A433SDX7_9BURK</name>
<gene>
    <name evidence="2" type="ORF">CUZ56_00869</name>
</gene>
<dbReference type="PROSITE" id="PS51257">
    <property type="entry name" value="PROKAR_LIPOPROTEIN"/>
    <property type="match status" value="1"/>
</dbReference>
<keyword evidence="1" id="KW-0732">Signal</keyword>
<feature type="chain" id="PRO_5019558559" description="DUF945 domain-containing protein" evidence="1">
    <location>
        <begin position="25"/>
        <end position="465"/>
    </location>
</feature>
<proteinExistence type="predicted"/>
<keyword evidence="3" id="KW-1185">Reference proteome</keyword>
<dbReference type="AlphaFoldDB" id="A0A433SDX7"/>
<dbReference type="Proteomes" id="UP000286947">
    <property type="component" value="Unassembled WGS sequence"/>
</dbReference>
<reference evidence="2 3" key="1">
    <citation type="submission" date="2018-01" db="EMBL/GenBank/DDBJ databases">
        <title>Saezia sanguinis gen. nov., sp. nov., in the order Burkholderiales isolated from human blood.</title>
        <authorList>
            <person name="Medina-Pascual M.J."/>
            <person name="Valdezate S."/>
            <person name="Monzon S."/>
            <person name="Cuesta I."/>
            <person name="Carrasco G."/>
            <person name="Villalon P."/>
            <person name="Saez-Nieto J.A."/>
        </authorList>
    </citation>
    <scope>NUCLEOTIDE SEQUENCE [LARGE SCALE GENOMIC DNA]</scope>
    <source>
        <strain evidence="2 3">CNM695-12</strain>
    </source>
</reference>
<organism evidence="2 3">
    <name type="scientific">Saezia sanguinis</name>
    <dbReference type="NCBI Taxonomy" id="1965230"/>
    <lineage>
        <taxon>Bacteria</taxon>
        <taxon>Pseudomonadati</taxon>
        <taxon>Pseudomonadota</taxon>
        <taxon>Betaproteobacteria</taxon>
        <taxon>Burkholderiales</taxon>
        <taxon>Saeziaceae</taxon>
        <taxon>Saezia</taxon>
    </lineage>
</organism>
<feature type="signal peptide" evidence="1">
    <location>
        <begin position="1"/>
        <end position="24"/>
    </location>
</feature>
<evidence type="ECO:0008006" key="4">
    <source>
        <dbReference type="Google" id="ProtNLM"/>
    </source>
</evidence>
<evidence type="ECO:0000313" key="3">
    <source>
        <dbReference type="Proteomes" id="UP000286947"/>
    </source>
</evidence>
<evidence type="ECO:0000256" key="1">
    <source>
        <dbReference type="SAM" id="SignalP"/>
    </source>
</evidence>
<accession>A0A433SDX7</accession>
<dbReference type="Pfam" id="PF06097">
    <property type="entry name" value="DUF945"/>
    <property type="match status" value="1"/>
</dbReference>
<dbReference type="RefSeq" id="WP_126978601.1">
    <property type="nucleotide sequence ID" value="NZ_PQSP01000002.1"/>
</dbReference>
<dbReference type="OrthoDB" id="8831594at2"/>
<dbReference type="EMBL" id="PQSP01000002">
    <property type="protein sequence ID" value="RUS66932.1"/>
    <property type="molecule type" value="Genomic_DNA"/>
</dbReference>